<sequence>MKQREIQKYSSKFSRILDVQQINRLLERLNRISNKIAPLSTDTGNTQTINRWELEKTNPHFASEEQCSDIYLALLDDLVAFLKITSAKPRYLLPFFSGEGITPKNLIATLNTSSRIGSLELPIWYKTDPIKGGKHQKDNIFWFSPYEDLEIIRKLVANKMIVTKIQVKAYLTDRRQTGDYQTNREIRWESHPNSPQYASRIDCMQIEAKL</sequence>
<protein>
    <submittedName>
        <fullName evidence="1">Uncharacterized protein</fullName>
    </submittedName>
</protein>
<dbReference type="EMBL" id="MFJW01000003">
    <property type="protein sequence ID" value="OGG30277.1"/>
    <property type="molecule type" value="Genomic_DNA"/>
</dbReference>
<organism evidence="1 2">
    <name type="scientific">Candidatus Gottesmanbacteria bacterium RIFCSPLOWO2_01_FULL_46_21</name>
    <dbReference type="NCBI Taxonomy" id="1798393"/>
    <lineage>
        <taxon>Bacteria</taxon>
        <taxon>Candidatus Gottesmaniibacteriota</taxon>
    </lineage>
</organism>
<dbReference type="AlphaFoldDB" id="A0A1F6B138"/>
<accession>A0A1F6B138</accession>
<evidence type="ECO:0000313" key="2">
    <source>
        <dbReference type="Proteomes" id="UP000178461"/>
    </source>
</evidence>
<name>A0A1F6B138_9BACT</name>
<dbReference type="Proteomes" id="UP000178461">
    <property type="component" value="Unassembled WGS sequence"/>
</dbReference>
<comment type="caution">
    <text evidence="1">The sequence shown here is derived from an EMBL/GenBank/DDBJ whole genome shotgun (WGS) entry which is preliminary data.</text>
</comment>
<gene>
    <name evidence="1" type="ORF">A2971_00370</name>
</gene>
<evidence type="ECO:0000313" key="1">
    <source>
        <dbReference type="EMBL" id="OGG30277.1"/>
    </source>
</evidence>
<proteinExistence type="predicted"/>
<reference evidence="1 2" key="1">
    <citation type="journal article" date="2016" name="Nat. Commun.">
        <title>Thousands of microbial genomes shed light on interconnected biogeochemical processes in an aquifer system.</title>
        <authorList>
            <person name="Anantharaman K."/>
            <person name="Brown C.T."/>
            <person name="Hug L.A."/>
            <person name="Sharon I."/>
            <person name="Castelle C.J."/>
            <person name="Probst A.J."/>
            <person name="Thomas B.C."/>
            <person name="Singh A."/>
            <person name="Wilkins M.J."/>
            <person name="Karaoz U."/>
            <person name="Brodie E.L."/>
            <person name="Williams K.H."/>
            <person name="Hubbard S.S."/>
            <person name="Banfield J.F."/>
        </authorList>
    </citation>
    <scope>NUCLEOTIDE SEQUENCE [LARGE SCALE GENOMIC DNA]</scope>
</reference>